<dbReference type="EMBL" id="FZQP02002448">
    <property type="protein sequence ID" value="VVC95780.1"/>
    <property type="molecule type" value="Genomic_DNA"/>
</dbReference>
<organism evidence="1 2">
    <name type="scientific">Leptidea sinapis</name>
    <dbReference type="NCBI Taxonomy" id="189913"/>
    <lineage>
        <taxon>Eukaryota</taxon>
        <taxon>Metazoa</taxon>
        <taxon>Ecdysozoa</taxon>
        <taxon>Arthropoda</taxon>
        <taxon>Hexapoda</taxon>
        <taxon>Insecta</taxon>
        <taxon>Pterygota</taxon>
        <taxon>Neoptera</taxon>
        <taxon>Endopterygota</taxon>
        <taxon>Lepidoptera</taxon>
        <taxon>Glossata</taxon>
        <taxon>Ditrysia</taxon>
        <taxon>Papilionoidea</taxon>
        <taxon>Pieridae</taxon>
        <taxon>Dismorphiinae</taxon>
        <taxon>Leptidea</taxon>
    </lineage>
</organism>
<proteinExistence type="predicted"/>
<gene>
    <name evidence="1" type="ORF">LSINAPIS_LOCUS7422</name>
</gene>
<sequence>MILLSIRRTMKLRPWMLRNVCSGYPADQKWCESVAVSRVLSGRRLRGRLFDAWRVELRYPVAEWNVWQITEHLYQNLIARSELGQRKLEERNILANLLGWWGHGV</sequence>
<reference evidence="1 2" key="1">
    <citation type="submission" date="2017-07" db="EMBL/GenBank/DDBJ databases">
        <authorList>
            <person name="Talla V."/>
            <person name="Backstrom N."/>
        </authorList>
    </citation>
    <scope>NUCLEOTIDE SEQUENCE [LARGE SCALE GENOMIC DNA]</scope>
</reference>
<name>A0A5E4QFL7_9NEOP</name>
<protein>
    <submittedName>
        <fullName evidence="1">Uncharacterized protein</fullName>
    </submittedName>
</protein>
<evidence type="ECO:0000313" key="2">
    <source>
        <dbReference type="Proteomes" id="UP000324832"/>
    </source>
</evidence>
<accession>A0A5E4QFL7</accession>
<dbReference type="Proteomes" id="UP000324832">
    <property type="component" value="Unassembled WGS sequence"/>
</dbReference>
<feature type="non-terminal residue" evidence="1">
    <location>
        <position position="105"/>
    </location>
</feature>
<keyword evidence="2" id="KW-1185">Reference proteome</keyword>
<evidence type="ECO:0000313" key="1">
    <source>
        <dbReference type="EMBL" id="VVC95780.1"/>
    </source>
</evidence>
<dbReference type="AlphaFoldDB" id="A0A5E4QFL7"/>